<feature type="compositionally biased region" description="Basic and acidic residues" evidence="1">
    <location>
        <begin position="97"/>
        <end position="106"/>
    </location>
</feature>
<comment type="caution">
    <text evidence="2">The sequence shown here is derived from an EMBL/GenBank/DDBJ whole genome shotgun (WGS) entry which is preliminary data.</text>
</comment>
<sequence>MGGPAARPARRCSGHAEAAGARRRDGGQRRSRRVAVVVDAAGWAAAGTRHGADGGQRRERAATGSDLAAAGQQCRRASSDAVGEQCGRTSDAGGARQRLDGQQTRERLRRRCDATPATAGQRRL</sequence>
<name>A0AAP0HSQ7_9MAGN</name>
<dbReference type="EMBL" id="JBBNAG010000011">
    <property type="protein sequence ID" value="KAK9095146.1"/>
    <property type="molecule type" value="Genomic_DNA"/>
</dbReference>
<dbReference type="Proteomes" id="UP001419268">
    <property type="component" value="Unassembled WGS sequence"/>
</dbReference>
<dbReference type="AlphaFoldDB" id="A0AAP0HSQ7"/>
<feature type="compositionally biased region" description="Basic and acidic residues" evidence="1">
    <location>
        <begin position="50"/>
        <end position="61"/>
    </location>
</feature>
<evidence type="ECO:0000313" key="2">
    <source>
        <dbReference type="EMBL" id="KAK9095146.1"/>
    </source>
</evidence>
<proteinExistence type="predicted"/>
<evidence type="ECO:0000313" key="3">
    <source>
        <dbReference type="Proteomes" id="UP001419268"/>
    </source>
</evidence>
<keyword evidence="3" id="KW-1185">Reference proteome</keyword>
<accession>A0AAP0HSQ7</accession>
<gene>
    <name evidence="2" type="ORF">Scep_026615</name>
</gene>
<feature type="region of interest" description="Disordered" evidence="1">
    <location>
        <begin position="1"/>
        <end position="33"/>
    </location>
</feature>
<reference evidence="2 3" key="1">
    <citation type="submission" date="2024-01" db="EMBL/GenBank/DDBJ databases">
        <title>Genome assemblies of Stephania.</title>
        <authorList>
            <person name="Yang L."/>
        </authorList>
    </citation>
    <scope>NUCLEOTIDE SEQUENCE [LARGE SCALE GENOMIC DNA]</scope>
    <source>
        <strain evidence="2">JXDWG</strain>
        <tissue evidence="2">Leaf</tissue>
    </source>
</reference>
<evidence type="ECO:0000256" key="1">
    <source>
        <dbReference type="SAM" id="MobiDB-lite"/>
    </source>
</evidence>
<feature type="region of interest" description="Disordered" evidence="1">
    <location>
        <begin position="47"/>
        <end position="124"/>
    </location>
</feature>
<organism evidence="2 3">
    <name type="scientific">Stephania cephalantha</name>
    <dbReference type="NCBI Taxonomy" id="152367"/>
    <lineage>
        <taxon>Eukaryota</taxon>
        <taxon>Viridiplantae</taxon>
        <taxon>Streptophyta</taxon>
        <taxon>Embryophyta</taxon>
        <taxon>Tracheophyta</taxon>
        <taxon>Spermatophyta</taxon>
        <taxon>Magnoliopsida</taxon>
        <taxon>Ranunculales</taxon>
        <taxon>Menispermaceae</taxon>
        <taxon>Menispermoideae</taxon>
        <taxon>Cissampelideae</taxon>
        <taxon>Stephania</taxon>
    </lineage>
</organism>
<protein>
    <submittedName>
        <fullName evidence="2">Uncharacterized protein</fullName>
    </submittedName>
</protein>